<evidence type="ECO:0008006" key="3">
    <source>
        <dbReference type="Google" id="ProtNLM"/>
    </source>
</evidence>
<name>A0ABR9ARW6_9BACL</name>
<evidence type="ECO:0000313" key="2">
    <source>
        <dbReference type="Proteomes" id="UP000634529"/>
    </source>
</evidence>
<reference evidence="1 2" key="1">
    <citation type="submission" date="2020-09" db="EMBL/GenBank/DDBJ databases">
        <title>Paenibacillus sp. CAU 1523 isolated from sand of Haeundae Beach.</title>
        <authorList>
            <person name="Kim W."/>
        </authorList>
    </citation>
    <scope>NUCLEOTIDE SEQUENCE [LARGE SCALE GENOMIC DNA]</scope>
    <source>
        <strain evidence="1 2">CAU 1523</strain>
    </source>
</reference>
<dbReference type="EMBL" id="JACYTN010000001">
    <property type="protein sequence ID" value="MBD8496767.1"/>
    <property type="molecule type" value="Genomic_DNA"/>
</dbReference>
<accession>A0ABR9ARW6</accession>
<evidence type="ECO:0000313" key="1">
    <source>
        <dbReference type="EMBL" id="MBD8496767.1"/>
    </source>
</evidence>
<keyword evidence="2" id="KW-1185">Reference proteome</keyword>
<sequence>MVNTGQATASDVLTLIVWIQQGIRGMAKMATKKVHNSLQMLKSNLLAVGER</sequence>
<dbReference type="Proteomes" id="UP000634529">
    <property type="component" value="Unassembled WGS sequence"/>
</dbReference>
<organism evidence="1 2">
    <name type="scientific">Paenibacillus arenosi</name>
    <dbReference type="NCBI Taxonomy" id="2774142"/>
    <lineage>
        <taxon>Bacteria</taxon>
        <taxon>Bacillati</taxon>
        <taxon>Bacillota</taxon>
        <taxon>Bacilli</taxon>
        <taxon>Bacillales</taxon>
        <taxon>Paenibacillaceae</taxon>
        <taxon>Paenibacillus</taxon>
    </lineage>
</organism>
<gene>
    <name evidence="1" type="ORF">IFO66_00450</name>
</gene>
<proteinExistence type="predicted"/>
<comment type="caution">
    <text evidence="1">The sequence shown here is derived from an EMBL/GenBank/DDBJ whole genome shotgun (WGS) entry which is preliminary data.</text>
</comment>
<protein>
    <recommendedName>
        <fullName evidence="3">Transposase</fullName>
    </recommendedName>
</protein>